<keyword evidence="1" id="KW-0472">Membrane</keyword>
<feature type="transmembrane region" description="Helical" evidence="1">
    <location>
        <begin position="97"/>
        <end position="115"/>
    </location>
</feature>
<protein>
    <submittedName>
        <fullName evidence="2">Membrane protein</fullName>
    </submittedName>
</protein>
<dbReference type="HOGENOM" id="CLU_124431_0_0_7"/>
<dbReference type="Pfam" id="PF10861">
    <property type="entry name" value="DUF2784"/>
    <property type="match status" value="1"/>
</dbReference>
<dbReference type="KEGG" id="gpi:GPICK_04400"/>
<feature type="transmembrane region" description="Helical" evidence="1">
    <location>
        <begin position="9"/>
        <end position="29"/>
    </location>
</feature>
<dbReference type="Proteomes" id="UP000057609">
    <property type="component" value="Chromosome"/>
</dbReference>
<keyword evidence="3" id="KW-1185">Reference proteome</keyword>
<sequence length="124" mass="13461">MVFSLAADLVVLVHGLFVLFVVAGGVAVIRWPRLAWLHLPAVVWGGVIELGGGVCPLTFLEVRFRRLAGEAGYAGSFIEHYLVPVIYPAGLTRGGQLLLGILALVWNGVVYGVALRRRRKKGRD</sequence>
<dbReference type="EMBL" id="CP009788">
    <property type="protein sequence ID" value="AJE02710.1"/>
    <property type="molecule type" value="Genomic_DNA"/>
</dbReference>
<accession>A0A0B5BDU8</accession>
<evidence type="ECO:0000256" key="1">
    <source>
        <dbReference type="SAM" id="Phobius"/>
    </source>
</evidence>
<organism evidence="2 3">
    <name type="scientific">Geobacter pickeringii</name>
    <dbReference type="NCBI Taxonomy" id="345632"/>
    <lineage>
        <taxon>Bacteria</taxon>
        <taxon>Pseudomonadati</taxon>
        <taxon>Thermodesulfobacteriota</taxon>
        <taxon>Desulfuromonadia</taxon>
        <taxon>Geobacterales</taxon>
        <taxon>Geobacteraceae</taxon>
        <taxon>Geobacter</taxon>
    </lineage>
</organism>
<keyword evidence="1" id="KW-1133">Transmembrane helix</keyword>
<proteinExistence type="predicted"/>
<reference evidence="2 3" key="1">
    <citation type="journal article" date="2015" name="Genome Announc.">
        <title>Complete Genome of Geobacter pickeringii G13T, a Metal-Reducing Isolate from Sedimentary Kaolin Deposits.</title>
        <authorList>
            <person name="Badalamenti J.P."/>
            <person name="Bond D.R."/>
        </authorList>
    </citation>
    <scope>NUCLEOTIDE SEQUENCE [LARGE SCALE GENOMIC DNA]</scope>
    <source>
        <strain evidence="2 3">G13</strain>
    </source>
</reference>
<keyword evidence="1" id="KW-0812">Transmembrane</keyword>
<evidence type="ECO:0000313" key="2">
    <source>
        <dbReference type="EMBL" id="AJE02710.1"/>
    </source>
</evidence>
<feature type="transmembrane region" description="Helical" evidence="1">
    <location>
        <begin position="72"/>
        <end position="91"/>
    </location>
</feature>
<name>A0A0B5BDU8_9BACT</name>
<dbReference type="OrthoDB" id="370375at2"/>
<feature type="transmembrane region" description="Helical" evidence="1">
    <location>
        <begin position="41"/>
        <end position="60"/>
    </location>
</feature>
<gene>
    <name evidence="2" type="ORF">GPICK_04400</name>
</gene>
<dbReference type="RefSeq" id="WP_039740812.1">
    <property type="nucleotide sequence ID" value="NZ_CP009788.1"/>
</dbReference>
<dbReference type="InterPro" id="IPR021218">
    <property type="entry name" value="DUF2784"/>
</dbReference>
<dbReference type="AlphaFoldDB" id="A0A0B5BDU8"/>
<evidence type="ECO:0000313" key="3">
    <source>
        <dbReference type="Proteomes" id="UP000057609"/>
    </source>
</evidence>